<dbReference type="Proteomes" id="UP000038802">
    <property type="component" value="Unassembled WGS sequence"/>
</dbReference>
<evidence type="ECO:0000313" key="3">
    <source>
        <dbReference type="Proteomes" id="UP000038802"/>
    </source>
</evidence>
<protein>
    <submittedName>
        <fullName evidence="2">Uncharacterized protein</fullName>
    </submittedName>
</protein>
<name>A0A0U0R4J6_MYCTX</name>
<gene>
    <name evidence="2" type="ORF">ERS007703_01916</name>
</gene>
<dbReference type="EMBL" id="CSAE01000183">
    <property type="protein sequence ID" value="COV71341.1"/>
    <property type="molecule type" value="Genomic_DNA"/>
</dbReference>
<accession>A0A0U0R4J6</accession>
<reference evidence="3" key="1">
    <citation type="submission" date="2015-03" db="EMBL/GenBank/DDBJ databases">
        <authorList>
            <consortium name="Pathogen Informatics"/>
        </authorList>
    </citation>
    <scope>NUCLEOTIDE SEQUENCE [LARGE SCALE GENOMIC DNA]</scope>
    <source>
        <strain evidence="3">K00500041</strain>
    </source>
</reference>
<sequence length="44" mass="5010">MRLLLSASPREIPPKNPQLTAPRADGPMRINQPQPRPEHVDDLR</sequence>
<evidence type="ECO:0000313" key="2">
    <source>
        <dbReference type="EMBL" id="COV71341.1"/>
    </source>
</evidence>
<proteinExistence type="predicted"/>
<feature type="region of interest" description="Disordered" evidence="1">
    <location>
        <begin position="1"/>
        <end position="44"/>
    </location>
</feature>
<evidence type="ECO:0000256" key="1">
    <source>
        <dbReference type="SAM" id="MobiDB-lite"/>
    </source>
</evidence>
<organism evidence="2 3">
    <name type="scientific">Mycobacterium tuberculosis</name>
    <dbReference type="NCBI Taxonomy" id="1773"/>
    <lineage>
        <taxon>Bacteria</taxon>
        <taxon>Bacillati</taxon>
        <taxon>Actinomycetota</taxon>
        <taxon>Actinomycetes</taxon>
        <taxon>Mycobacteriales</taxon>
        <taxon>Mycobacteriaceae</taxon>
        <taxon>Mycobacterium</taxon>
        <taxon>Mycobacterium tuberculosis complex</taxon>
    </lineage>
</organism>
<dbReference type="AlphaFoldDB" id="A0A0U0R4J6"/>